<proteinExistence type="predicted"/>
<organism evidence="2 3">
    <name type="scientific">Flavobacterium salmonis</name>
    <dbReference type="NCBI Taxonomy" id="2654844"/>
    <lineage>
        <taxon>Bacteria</taxon>
        <taxon>Pseudomonadati</taxon>
        <taxon>Bacteroidota</taxon>
        <taxon>Flavobacteriia</taxon>
        <taxon>Flavobacteriales</taxon>
        <taxon>Flavobacteriaceae</taxon>
        <taxon>Flavobacterium</taxon>
    </lineage>
</organism>
<evidence type="ECO:0000313" key="2">
    <source>
        <dbReference type="EMBL" id="CAD0005399.1"/>
    </source>
</evidence>
<name>A0A6V6Z1F2_9FLAO</name>
<gene>
    <name evidence="2" type="ORF">FLAT13_02731</name>
</gene>
<keyword evidence="3" id="KW-1185">Reference proteome</keyword>
<protein>
    <recommendedName>
        <fullName evidence="4">DUF4249 domain-containing protein</fullName>
    </recommendedName>
</protein>
<dbReference type="Pfam" id="PF14054">
    <property type="entry name" value="DUF4249"/>
    <property type="match status" value="1"/>
</dbReference>
<feature type="chain" id="PRO_5027876412" description="DUF4249 domain-containing protein" evidence="1">
    <location>
        <begin position="29"/>
        <end position="279"/>
    </location>
</feature>
<feature type="signal peptide" evidence="1">
    <location>
        <begin position="1"/>
        <end position="28"/>
    </location>
</feature>
<keyword evidence="1" id="KW-0732">Signal</keyword>
<evidence type="ECO:0008006" key="4">
    <source>
        <dbReference type="Google" id="ProtNLM"/>
    </source>
</evidence>
<dbReference type="InterPro" id="IPR025345">
    <property type="entry name" value="DUF4249"/>
</dbReference>
<reference evidence="2 3" key="1">
    <citation type="submission" date="2020-06" db="EMBL/GenBank/DDBJ databases">
        <authorList>
            <person name="Criscuolo A."/>
        </authorList>
    </citation>
    <scope>NUCLEOTIDE SEQUENCE [LARGE SCALE GENOMIC DNA]</scope>
    <source>
        <strain evidence="3">CIP 111411</strain>
    </source>
</reference>
<dbReference type="RefSeq" id="WP_180909235.1">
    <property type="nucleotide sequence ID" value="NZ_CAIJDP010000071.1"/>
</dbReference>
<evidence type="ECO:0000313" key="3">
    <source>
        <dbReference type="Proteomes" id="UP000530060"/>
    </source>
</evidence>
<accession>A0A6V6Z1F2</accession>
<sequence length="279" mass="31403">MNKAAKNNFKSKVLILCSLLFILLLSSCEEVVNLDLETGEAKIVIDAEILWNKDTDGKVQTIKISKMAPYYNSSTPKVSGAQVRVENSEGAVFTFTETETGFYVCNDFVPVLNMDYTLFVEAEGKSFTAVEKMTPVTPINRIEQEYRPDISGPDLLVLSIFYDDPADQQNFYLSYFTTDFLKIPYTLMSNDDLYNGNEIKDEFSDTDLKPGKTVQIVHRGISKSFYNYMNLIFEASSANPFGTTPGNIRGNIVNTNDTKDFALGYFRLCEANSVSYTMK</sequence>
<dbReference type="Proteomes" id="UP000530060">
    <property type="component" value="Unassembled WGS sequence"/>
</dbReference>
<evidence type="ECO:0000256" key="1">
    <source>
        <dbReference type="SAM" id="SignalP"/>
    </source>
</evidence>
<dbReference type="EMBL" id="CAIJDP010000071">
    <property type="protein sequence ID" value="CAD0005399.1"/>
    <property type="molecule type" value="Genomic_DNA"/>
</dbReference>
<comment type="caution">
    <text evidence="2">The sequence shown here is derived from an EMBL/GenBank/DDBJ whole genome shotgun (WGS) entry which is preliminary data.</text>
</comment>
<dbReference type="AlphaFoldDB" id="A0A6V6Z1F2"/>
<dbReference type="PROSITE" id="PS51257">
    <property type="entry name" value="PROKAR_LIPOPROTEIN"/>
    <property type="match status" value="1"/>
</dbReference>